<comment type="caution">
    <text evidence="3">The sequence shown here is derived from an EMBL/GenBank/DDBJ whole genome shotgun (WGS) entry which is preliminary data.</text>
</comment>
<protein>
    <submittedName>
        <fullName evidence="3">Uncharacterized protein</fullName>
    </submittedName>
</protein>
<evidence type="ECO:0000256" key="2">
    <source>
        <dbReference type="SAM" id="Phobius"/>
    </source>
</evidence>
<keyword evidence="2" id="KW-0812">Transmembrane</keyword>
<sequence length="189" mass="20491">MEKTAQLIEKLNSIVLAELHNERRIYQLQPILLLPITTTAGVSIVILFFDRGSTFSNSVSLGGVRRSADPHPDTDAAITTQRALTNFSGIEALTPEPRYFSTEEEEEREDKGIEETRSSPVKHRGTRDVSACGGGAGTWGRRQSPLGVIMPAANTLVTAVVVASVSASETESGRRATIAREAFCFSRSK</sequence>
<gene>
    <name evidence="3" type="ORF">B9Z19DRAFT_1133745</name>
</gene>
<reference evidence="3 4" key="1">
    <citation type="submission" date="2017-04" db="EMBL/GenBank/DDBJ databases">
        <title>Draft genome sequence of Tuber borchii Vittad., a whitish edible truffle.</title>
        <authorList>
            <consortium name="DOE Joint Genome Institute"/>
            <person name="Murat C."/>
            <person name="Kuo A."/>
            <person name="Barry K.W."/>
            <person name="Clum A."/>
            <person name="Dockter R.B."/>
            <person name="Fauchery L."/>
            <person name="Iotti M."/>
            <person name="Kohler A."/>
            <person name="Labutti K."/>
            <person name="Lindquist E.A."/>
            <person name="Lipzen A."/>
            <person name="Ohm R.A."/>
            <person name="Wang M."/>
            <person name="Grigoriev I.V."/>
            <person name="Zambonelli A."/>
            <person name="Martin F.M."/>
        </authorList>
    </citation>
    <scope>NUCLEOTIDE SEQUENCE [LARGE SCALE GENOMIC DNA]</scope>
    <source>
        <strain evidence="3 4">Tbo3840</strain>
    </source>
</reference>
<evidence type="ECO:0000256" key="1">
    <source>
        <dbReference type="SAM" id="MobiDB-lite"/>
    </source>
</evidence>
<dbReference type="Proteomes" id="UP000244722">
    <property type="component" value="Unassembled WGS sequence"/>
</dbReference>
<evidence type="ECO:0000313" key="3">
    <source>
        <dbReference type="EMBL" id="PUU74184.1"/>
    </source>
</evidence>
<keyword evidence="2" id="KW-1133">Transmembrane helix</keyword>
<feature type="region of interest" description="Disordered" evidence="1">
    <location>
        <begin position="99"/>
        <end position="137"/>
    </location>
</feature>
<feature type="transmembrane region" description="Helical" evidence="2">
    <location>
        <begin position="31"/>
        <end position="49"/>
    </location>
</feature>
<proteinExistence type="predicted"/>
<dbReference type="EMBL" id="NESQ01000317">
    <property type="protein sequence ID" value="PUU74184.1"/>
    <property type="molecule type" value="Genomic_DNA"/>
</dbReference>
<keyword evidence="2" id="KW-0472">Membrane</keyword>
<evidence type="ECO:0000313" key="4">
    <source>
        <dbReference type="Proteomes" id="UP000244722"/>
    </source>
</evidence>
<organism evidence="3 4">
    <name type="scientific">Tuber borchii</name>
    <name type="common">White truffle</name>
    <dbReference type="NCBI Taxonomy" id="42251"/>
    <lineage>
        <taxon>Eukaryota</taxon>
        <taxon>Fungi</taxon>
        <taxon>Dikarya</taxon>
        <taxon>Ascomycota</taxon>
        <taxon>Pezizomycotina</taxon>
        <taxon>Pezizomycetes</taxon>
        <taxon>Pezizales</taxon>
        <taxon>Tuberaceae</taxon>
        <taxon>Tuber</taxon>
    </lineage>
</organism>
<accession>A0A2T6ZFJ6</accession>
<name>A0A2T6ZFJ6_TUBBO</name>
<dbReference type="AlphaFoldDB" id="A0A2T6ZFJ6"/>
<keyword evidence="4" id="KW-1185">Reference proteome</keyword>